<gene>
    <name evidence="3" type="ORF">CkaCkLH20_04670</name>
</gene>
<dbReference type="CDD" id="cd05188">
    <property type="entry name" value="MDR"/>
    <property type="match status" value="1"/>
</dbReference>
<dbReference type="GO" id="GO:0004061">
    <property type="term" value="F:arylformamidase activity"/>
    <property type="evidence" value="ECO:0007669"/>
    <property type="project" value="InterPro"/>
</dbReference>
<proteinExistence type="predicted"/>
<reference evidence="3" key="1">
    <citation type="submission" date="2020-03" db="EMBL/GenBank/DDBJ databases">
        <authorList>
            <person name="He L."/>
        </authorList>
    </citation>
    <scope>NUCLEOTIDE SEQUENCE</scope>
    <source>
        <strain evidence="3">CkLH20</strain>
    </source>
</reference>
<dbReference type="Proteomes" id="UP000781932">
    <property type="component" value="Unassembled WGS sequence"/>
</dbReference>
<evidence type="ECO:0000313" key="3">
    <source>
        <dbReference type="EMBL" id="KAF9878094.1"/>
    </source>
</evidence>
<dbReference type="InterPro" id="IPR011032">
    <property type="entry name" value="GroES-like_sf"/>
</dbReference>
<dbReference type="GeneID" id="62160463"/>
<evidence type="ECO:0000259" key="2">
    <source>
        <dbReference type="Pfam" id="PF08240"/>
    </source>
</evidence>
<protein>
    <submittedName>
        <fullName evidence="3">Isopropanol dehydrogenase</fullName>
    </submittedName>
</protein>
<dbReference type="InterPro" id="IPR037175">
    <property type="entry name" value="KFase_sf"/>
</dbReference>
<dbReference type="Gene3D" id="3.90.180.10">
    <property type="entry name" value="Medium-chain alcohol dehydrogenases, catalytic domain"/>
    <property type="match status" value="1"/>
</dbReference>
<dbReference type="InterPro" id="IPR013149">
    <property type="entry name" value="ADH-like_C"/>
</dbReference>
<dbReference type="EMBL" id="JAATWM020000012">
    <property type="protein sequence ID" value="KAF9878094.1"/>
    <property type="molecule type" value="Genomic_DNA"/>
</dbReference>
<dbReference type="PANTHER" id="PTHR34861">
    <property type="match status" value="1"/>
</dbReference>
<feature type="domain" description="Alcohol dehydrogenase-like N-terminal" evidence="2">
    <location>
        <begin position="231"/>
        <end position="343"/>
    </location>
</feature>
<sequence length="578" mass="63479">MAPGTYPDFEDLPLDKKGPHGNAWGLWGPDDQLGTLNLLTDDVVANAAKENIITGQRISLKSWSFNSQCSSQWDGFRHYAYQEEALYYMGRTAEDFAKSTIPNGIQHAARKGIAGRAIFVDWYGWAQKRGLDIDAFSSYEVTFDEIIEAMQDQGLHQDIVRPGDIFVIRFGYLAQYESMSQEKRERLDKLYRTTKPDNIGIKPSRDLLKVVHLAAAGQAANLETRPAPSSGPGSVVIRVLAVSVRANSPHVYQNPDSGHPLPFPFVPGFAAIGRISEIGPDATKLKTGQLVFFDPYIQARDRGGIYISGMMEGFDEGGRKLSHGEFRDSTYAEFARVPLENCHVFNEERILGDISQGGLGYSIEDLTHLFSMLVPFGGLADIDIKAGDTVIIAPATGRYGSAAVHLALAMGAHVVATGRNCEVLQKLARISPRVSPVCLANVIEQDILSLKKACRGLADAFWDMSPAAAANSSHFKSCMSVLRHGARVNLEGAVYSGADFGYMDIMGRGLTIKGTWMCTPEQTRRLIKMVETGVLPLGERAGMGPVRSFALKDWEQAWDTATEKREPGEIVIMPWKTQ</sequence>
<dbReference type="Gene3D" id="3.50.30.50">
    <property type="entry name" value="Putative cyclase"/>
    <property type="match status" value="1"/>
</dbReference>
<keyword evidence="4" id="KW-1185">Reference proteome</keyword>
<reference evidence="3" key="2">
    <citation type="submission" date="2020-11" db="EMBL/GenBank/DDBJ databases">
        <title>Whole genome sequencing of Colletotrichum sp.</title>
        <authorList>
            <person name="Li H."/>
        </authorList>
    </citation>
    <scope>NUCLEOTIDE SEQUENCE</scope>
    <source>
        <strain evidence="3">CkLH20</strain>
    </source>
</reference>
<evidence type="ECO:0000259" key="1">
    <source>
        <dbReference type="Pfam" id="PF00107"/>
    </source>
</evidence>
<accession>A0A9P6I8U6</accession>
<dbReference type="GO" id="GO:0019441">
    <property type="term" value="P:L-tryptophan catabolic process to kynurenine"/>
    <property type="evidence" value="ECO:0007669"/>
    <property type="project" value="InterPro"/>
</dbReference>
<dbReference type="SUPFAM" id="SSF51735">
    <property type="entry name" value="NAD(P)-binding Rossmann-fold domains"/>
    <property type="match status" value="1"/>
</dbReference>
<name>A0A9P6I8U6_9PEZI</name>
<dbReference type="Gene3D" id="3.40.50.720">
    <property type="entry name" value="NAD(P)-binding Rossmann-like Domain"/>
    <property type="match status" value="1"/>
</dbReference>
<dbReference type="Pfam" id="PF00107">
    <property type="entry name" value="ADH_zinc_N"/>
    <property type="match status" value="1"/>
</dbReference>
<dbReference type="PANTHER" id="PTHR34861:SF11">
    <property type="entry name" value="CYCLASE"/>
    <property type="match status" value="1"/>
</dbReference>
<dbReference type="RefSeq" id="XP_038747555.1">
    <property type="nucleotide sequence ID" value="XM_038887389.1"/>
</dbReference>
<dbReference type="InterPro" id="IPR013154">
    <property type="entry name" value="ADH-like_N"/>
</dbReference>
<comment type="caution">
    <text evidence="3">The sequence shown here is derived from an EMBL/GenBank/DDBJ whole genome shotgun (WGS) entry which is preliminary data.</text>
</comment>
<evidence type="ECO:0000313" key="4">
    <source>
        <dbReference type="Proteomes" id="UP000781932"/>
    </source>
</evidence>
<dbReference type="AlphaFoldDB" id="A0A9P6I8U6"/>
<dbReference type="Pfam" id="PF08240">
    <property type="entry name" value="ADH_N"/>
    <property type="match status" value="1"/>
</dbReference>
<dbReference type="SUPFAM" id="SSF50129">
    <property type="entry name" value="GroES-like"/>
    <property type="match status" value="1"/>
</dbReference>
<organism evidence="3 4">
    <name type="scientific">Colletotrichum karsti</name>
    <dbReference type="NCBI Taxonomy" id="1095194"/>
    <lineage>
        <taxon>Eukaryota</taxon>
        <taxon>Fungi</taxon>
        <taxon>Dikarya</taxon>
        <taxon>Ascomycota</taxon>
        <taxon>Pezizomycotina</taxon>
        <taxon>Sordariomycetes</taxon>
        <taxon>Hypocreomycetidae</taxon>
        <taxon>Glomerellales</taxon>
        <taxon>Glomerellaceae</taxon>
        <taxon>Colletotrichum</taxon>
        <taxon>Colletotrichum boninense species complex</taxon>
    </lineage>
</organism>
<dbReference type="OrthoDB" id="5407715at2759"/>
<dbReference type="InterPro" id="IPR036291">
    <property type="entry name" value="NAD(P)-bd_dom_sf"/>
</dbReference>
<feature type="domain" description="Alcohol dehydrogenase-like C-terminal" evidence="1">
    <location>
        <begin position="400"/>
        <end position="531"/>
    </location>
</feature>